<dbReference type="InterPro" id="IPR027417">
    <property type="entry name" value="P-loop_NTPase"/>
</dbReference>
<dbReference type="PANTHER" id="PTHR46082">
    <property type="entry name" value="ATP/GTP-BINDING PROTEIN-RELATED"/>
    <property type="match status" value="1"/>
</dbReference>
<evidence type="ECO:0000259" key="2">
    <source>
        <dbReference type="Pfam" id="PF00931"/>
    </source>
</evidence>
<dbReference type="Gene3D" id="1.25.40.10">
    <property type="entry name" value="Tetratricopeptide repeat domain"/>
    <property type="match status" value="2"/>
</dbReference>
<feature type="region of interest" description="Disordered" evidence="1">
    <location>
        <begin position="1033"/>
        <end position="1122"/>
    </location>
</feature>
<protein>
    <recommendedName>
        <fullName evidence="6">Nucleoside phosphorylase domain-containing protein</fullName>
    </recommendedName>
</protein>
<gene>
    <name evidence="4" type="ORF">LTR84_004416</name>
</gene>
<reference evidence="4 5" key="1">
    <citation type="submission" date="2023-08" db="EMBL/GenBank/DDBJ databases">
        <title>Black Yeasts Isolated from many extreme environments.</title>
        <authorList>
            <person name="Coleine C."/>
            <person name="Stajich J.E."/>
            <person name="Selbmann L."/>
        </authorList>
    </citation>
    <scope>NUCLEOTIDE SEQUENCE [LARGE SCALE GENOMIC DNA]</scope>
    <source>
        <strain evidence="4 5">CCFEE 5792</strain>
    </source>
</reference>
<evidence type="ECO:0000313" key="5">
    <source>
        <dbReference type="Proteomes" id="UP001358417"/>
    </source>
</evidence>
<dbReference type="AlphaFoldDB" id="A0AAV9N4M1"/>
<keyword evidence="5" id="KW-1185">Reference proteome</keyword>
<feature type="domain" description="NB-ARC" evidence="2">
    <location>
        <begin position="377"/>
        <end position="542"/>
    </location>
</feature>
<dbReference type="Pfam" id="PF13424">
    <property type="entry name" value="TPR_12"/>
    <property type="match status" value="2"/>
</dbReference>
<dbReference type="Pfam" id="PF13374">
    <property type="entry name" value="TPR_10"/>
    <property type="match status" value="1"/>
</dbReference>
<dbReference type="Proteomes" id="UP001358417">
    <property type="component" value="Unassembled WGS sequence"/>
</dbReference>
<dbReference type="Gene3D" id="3.40.50.1580">
    <property type="entry name" value="Nucleoside phosphorylase domain"/>
    <property type="match status" value="1"/>
</dbReference>
<dbReference type="Pfam" id="PF00931">
    <property type="entry name" value="NB-ARC"/>
    <property type="match status" value="1"/>
</dbReference>
<dbReference type="EMBL" id="JAVRRD010000019">
    <property type="protein sequence ID" value="KAK5049487.1"/>
    <property type="molecule type" value="Genomic_DNA"/>
</dbReference>
<dbReference type="SUPFAM" id="SSF48452">
    <property type="entry name" value="TPR-like"/>
    <property type="match status" value="2"/>
</dbReference>
<evidence type="ECO:0000313" key="4">
    <source>
        <dbReference type="EMBL" id="KAK5049487.1"/>
    </source>
</evidence>
<feature type="domain" description="Nucleoside phosphorylase" evidence="3">
    <location>
        <begin position="14"/>
        <end position="135"/>
    </location>
</feature>
<evidence type="ECO:0000256" key="1">
    <source>
        <dbReference type="SAM" id="MobiDB-lite"/>
    </source>
</evidence>
<dbReference type="GeneID" id="89972594"/>
<feature type="compositionally biased region" description="Low complexity" evidence="1">
    <location>
        <begin position="1064"/>
        <end position="1074"/>
    </location>
</feature>
<feature type="compositionally biased region" description="Polar residues" evidence="1">
    <location>
        <begin position="1100"/>
        <end position="1110"/>
    </location>
</feature>
<dbReference type="PANTHER" id="PTHR46082:SF6">
    <property type="entry name" value="AAA+ ATPASE DOMAIN-CONTAINING PROTEIN-RELATED"/>
    <property type="match status" value="1"/>
</dbReference>
<name>A0AAV9N4M1_9EURO</name>
<dbReference type="SUPFAM" id="SSF52540">
    <property type="entry name" value="P-loop containing nucleoside triphosphate hydrolases"/>
    <property type="match status" value="1"/>
</dbReference>
<dbReference type="Gene3D" id="3.40.50.300">
    <property type="entry name" value="P-loop containing nucleotide triphosphate hydrolases"/>
    <property type="match status" value="1"/>
</dbReference>
<dbReference type="GO" id="GO:0003824">
    <property type="term" value="F:catalytic activity"/>
    <property type="evidence" value="ECO:0007669"/>
    <property type="project" value="InterPro"/>
</dbReference>
<dbReference type="RefSeq" id="XP_064704532.1">
    <property type="nucleotide sequence ID" value="XM_064847993.1"/>
</dbReference>
<organism evidence="4 5">
    <name type="scientific">Exophiala bonariae</name>
    <dbReference type="NCBI Taxonomy" id="1690606"/>
    <lineage>
        <taxon>Eukaryota</taxon>
        <taxon>Fungi</taxon>
        <taxon>Dikarya</taxon>
        <taxon>Ascomycota</taxon>
        <taxon>Pezizomycotina</taxon>
        <taxon>Eurotiomycetes</taxon>
        <taxon>Chaetothyriomycetidae</taxon>
        <taxon>Chaetothyriales</taxon>
        <taxon>Herpotrichiellaceae</taxon>
        <taxon>Exophiala</taxon>
    </lineage>
</organism>
<dbReference type="InterPro" id="IPR053137">
    <property type="entry name" value="NLR-like"/>
</dbReference>
<dbReference type="InterPro" id="IPR002182">
    <property type="entry name" value="NB-ARC"/>
</dbReference>
<proteinExistence type="predicted"/>
<dbReference type="Pfam" id="PF01048">
    <property type="entry name" value="PNP_UDP_1"/>
    <property type="match status" value="1"/>
</dbReference>
<accession>A0AAV9N4M1</accession>
<evidence type="ECO:0000259" key="3">
    <source>
        <dbReference type="Pfam" id="PF01048"/>
    </source>
</evidence>
<dbReference type="SUPFAM" id="SSF53167">
    <property type="entry name" value="Purine and uridine phosphorylases"/>
    <property type="match status" value="1"/>
</dbReference>
<comment type="caution">
    <text evidence="4">The sequence shown here is derived from an EMBL/GenBank/DDBJ whole genome shotgun (WGS) entry which is preliminary data.</text>
</comment>
<sequence>MSPLPPQDRSGFEVAIICALPLEANLVQSTFDIFWEDEGYNYAKAPGDPNIYTPGVISGHNVVLARLPNMGKVDAASVAASMRISFAGVKLALLVGICGAVPRRPDSNEDIFLGDVILSQTIIQYDFRKQYPMSEKRISTVEDSHGRPSQEIRSILARMRESRYRKKTEANINTYLTELQRTVKDTISPGPGLDLLYEASRLHKHHNLTTSNLCVVCAEDEQSRCPESILLNCDELGCKQMGVAVRKRQEGPSNTQSAVSIHIGRIGSADVVMKSGWDRDRIAQEDNIIGFEMEGAGVWDHFPSVVIKGVCDYADSHKNKRWQCYAAAAAAACARSFLQEWNAEIVTPATPAQDYSIPPQWYVPFLQSQLQSFIGRKNEIEKLEAKLFGSDSAKVVAALGLGGVGKSRIALDLAYRTKVQRPRHSVFWVEATNNLTFERDYFAIGKLLKIPGIDENQADIKLVVKRYLSLPIAGKWFLIIDNADDEDNWGVSASESEEQMNLGDYLPESPSGPILVTTRSRHIASTLAGRNVVELQEMSINEAEATFRSLLEKPEILVNSQETQELLQRLTFLPLAIVQAASYLNKNDESISVYLELLKQPEDNVVDLLSEDFVDKGRYKGAKNPVATTWLISFNNIRARNPLAAEYLSFMSCLNEQNIPQSLLPLAPSVKDMVDAIGILRGYSFLRKTDDRSSFGALYNMHRLVRLATRNWLRHEDLLGSWTANAIRRVAQIFPNYDALRPDIVHEQWSLYMPHAQTLTGSGLVDDLEERYDLLAKTSVCLLESGKYGEAAEIHLLIVRRMECKSTTGTVKKATAYHDFADALNEISQWTEAEKYLRQALEWRQEMLGVDHVDTLRSMTLLVEILNELDRVQAAFTLGQEVVSRSQKVLGQNHPYTLEAMGHHAMSLSLQGKHEEGSSIYAEVLERQQKLLGREHRDTLSAMNNLSLVLARQGKHHAAETLEAEVLETRKRIFGLEHPSTLLSMHNLAITLHRQGRNQEAIALMRECVHLRETTLGVEHEYTKVSKEGLRRWQEAEQQEEEEDKKKKQAHPQSGSLQSPGLLATTFPTPTAAHAAKRGDEARSSSVSVSNEPEHARLHQQASTQRSTKSGFLGKLALRLRT</sequence>
<dbReference type="InterPro" id="IPR000845">
    <property type="entry name" value="Nucleoside_phosphorylase_d"/>
</dbReference>
<dbReference type="GO" id="GO:0009116">
    <property type="term" value="P:nucleoside metabolic process"/>
    <property type="evidence" value="ECO:0007669"/>
    <property type="project" value="InterPro"/>
</dbReference>
<dbReference type="InterPro" id="IPR011990">
    <property type="entry name" value="TPR-like_helical_dom_sf"/>
</dbReference>
<dbReference type="InterPro" id="IPR035994">
    <property type="entry name" value="Nucleoside_phosphorylase_sf"/>
</dbReference>
<evidence type="ECO:0008006" key="6">
    <source>
        <dbReference type="Google" id="ProtNLM"/>
    </source>
</evidence>
<dbReference type="GO" id="GO:0043531">
    <property type="term" value="F:ADP binding"/>
    <property type="evidence" value="ECO:0007669"/>
    <property type="project" value="InterPro"/>
</dbReference>